<gene>
    <name evidence="2" type="ORF">A966_07959</name>
</gene>
<dbReference type="Proteomes" id="UP000011663">
    <property type="component" value="Unassembled WGS sequence"/>
</dbReference>
<dbReference type="InterPro" id="IPR051396">
    <property type="entry name" value="Bact_Antivir_Def_Nuclease"/>
</dbReference>
<feature type="domain" description="Endonuclease GajA/Old nuclease/RecF-like AAA" evidence="1">
    <location>
        <begin position="2"/>
        <end position="380"/>
    </location>
</feature>
<dbReference type="Gene3D" id="3.40.50.300">
    <property type="entry name" value="P-loop containing nucleotide triphosphate hydrolases"/>
    <property type="match status" value="1"/>
</dbReference>
<reference evidence="2 3" key="1">
    <citation type="submission" date="2012-07" db="EMBL/GenBank/DDBJ databases">
        <title>Genome sequence of Brachyspira sp. 30446, isolated from a pig with mucohaemorrhagic colitis.</title>
        <authorList>
            <person name="Rubin J.E."/>
            <person name="Fernando C."/>
            <person name="Harding J.C.S."/>
            <person name="Hill J.E."/>
        </authorList>
    </citation>
    <scope>NUCLEOTIDE SEQUENCE [LARGE SCALE GENOMIC DNA]</scope>
    <source>
        <strain evidence="2 3">30446</strain>
    </source>
</reference>
<dbReference type="InterPro" id="IPR027417">
    <property type="entry name" value="P-loop_NTPase"/>
</dbReference>
<dbReference type="STRING" id="1289135.A966_07959"/>
<proteinExistence type="predicted"/>
<name>A0A2U4F3B4_9SPIR</name>
<dbReference type="OrthoDB" id="354197at2"/>
<comment type="caution">
    <text evidence="2">The sequence shown here is derived from an EMBL/GenBank/DDBJ whole genome shotgun (WGS) entry which is preliminary data.</text>
</comment>
<dbReference type="AlphaFoldDB" id="A0A2U4F3B4"/>
<dbReference type="EMBL" id="ALNZ01000026">
    <property type="protein sequence ID" value="EKV56957.1"/>
    <property type="molecule type" value="Genomic_DNA"/>
</dbReference>
<accession>A0A2U4F3B4</accession>
<sequence>MELQLRNIGMIKEADVILDGLTLIAGENDTGKSTVGKALYAVVAGLNNAEKYYKEYVEETKIYPLLRNIARKLENEFLKKFKDKNSLIRIMEVDFVEFQQYIGEILECFNFDTNNLYNNFFEEYKNKLQEFDLYNCIKNDIRKYFHILKNKPNINEIKHYSVKQHISNELKNNIQSFNAEKSNISILEDNNKIINIDIINNQFNDDELIGNVYASNITYIETPFIFNIIENYITPYKLKKYTVDNHIIDLSKKIIENRNKSTDNEYSLFEELNKTKKLSNSIQKNINGAVEYDSSKDLILFKRNDNYIELSNTAVGIKSFAIIDLLLKSGIFNDKHILILDEPEVHLHPKWQIEYAKLMVKMAEELDIQILINSHSPYFIEAIQKYSEKSEKIADKTNFYLSEKQDDGYAVIKNVNDDIESIYKTLADAYRKLDEDTLWNESEK</sequence>
<evidence type="ECO:0000313" key="2">
    <source>
        <dbReference type="EMBL" id="EKV56957.1"/>
    </source>
</evidence>
<evidence type="ECO:0000313" key="3">
    <source>
        <dbReference type="Proteomes" id="UP000011663"/>
    </source>
</evidence>
<dbReference type="SUPFAM" id="SSF52540">
    <property type="entry name" value="P-loop containing nucleoside triphosphate hydrolases"/>
    <property type="match status" value="1"/>
</dbReference>
<dbReference type="PANTHER" id="PTHR43581:SF2">
    <property type="entry name" value="EXCINUCLEASE ATPASE SUBUNIT"/>
    <property type="match status" value="1"/>
</dbReference>
<dbReference type="InterPro" id="IPR041685">
    <property type="entry name" value="AAA_GajA/Old/RecF-like"/>
</dbReference>
<dbReference type="Pfam" id="PF13175">
    <property type="entry name" value="AAA_15"/>
    <property type="match status" value="1"/>
</dbReference>
<protein>
    <recommendedName>
        <fullName evidence="1">Endonuclease GajA/Old nuclease/RecF-like AAA domain-containing protein</fullName>
    </recommendedName>
</protein>
<dbReference type="PANTHER" id="PTHR43581">
    <property type="entry name" value="ATP/GTP PHOSPHATASE"/>
    <property type="match status" value="1"/>
</dbReference>
<dbReference type="RefSeq" id="WP_008724185.1">
    <property type="nucleotide sequence ID" value="NZ_JH994111.1"/>
</dbReference>
<dbReference type="GeneID" id="66488008"/>
<evidence type="ECO:0000259" key="1">
    <source>
        <dbReference type="Pfam" id="PF13175"/>
    </source>
</evidence>
<organism evidence="2 3">
    <name type="scientific">Brachyspira hampsonii 30446</name>
    <dbReference type="NCBI Taxonomy" id="1289135"/>
    <lineage>
        <taxon>Bacteria</taxon>
        <taxon>Pseudomonadati</taxon>
        <taxon>Spirochaetota</taxon>
        <taxon>Spirochaetia</taxon>
        <taxon>Brachyspirales</taxon>
        <taxon>Brachyspiraceae</taxon>
        <taxon>Brachyspira</taxon>
    </lineage>
</organism>